<dbReference type="AlphaFoldDB" id="A0A210R679"/>
<name>A0A210R679_MIZYE</name>
<dbReference type="EMBL" id="NEDP02000155">
    <property type="protein sequence ID" value="OWF56557.1"/>
    <property type="molecule type" value="Genomic_DNA"/>
</dbReference>
<evidence type="ECO:0000313" key="3">
    <source>
        <dbReference type="EMBL" id="OWF56557.1"/>
    </source>
</evidence>
<sequence>MGSSYFVIQIGIGNPLTLYPSDPSKLNYCRCVPDFPLYEGDNDMKPFMVPILVLVVTFLPQNTANRKTITLDQNYCSSSQSGRPEKLEPGNNIVIVWNDPSVEHCGAYFKGVGEDLQDLYKVCVKTISYRVKDCDVKLTYSEGAIIAKSYSCYSTPSTWCTEPGSKLIIRLKKPSSLFDDLLPDVFKPATASLTLEVYTEAVYTVGTYAKLGTIIGAAGGGLIGLVIIIIFVVCIVQHMRSKRKQRDETDNNQDLAMSQRTDQPRVSDSLISPSSVPGSVNVNIDGDVYKSDPADLPPPSYDKVMAFEADESRVTT</sequence>
<evidence type="ECO:0000256" key="2">
    <source>
        <dbReference type="SAM" id="Phobius"/>
    </source>
</evidence>
<feature type="compositionally biased region" description="Polar residues" evidence="1">
    <location>
        <begin position="252"/>
        <end position="271"/>
    </location>
</feature>
<evidence type="ECO:0000313" key="4">
    <source>
        <dbReference type="Proteomes" id="UP000242188"/>
    </source>
</evidence>
<gene>
    <name evidence="3" type="ORF">KP79_PYT12033</name>
</gene>
<reference evidence="3 4" key="1">
    <citation type="journal article" date="2017" name="Nat. Ecol. Evol.">
        <title>Scallop genome provides insights into evolution of bilaterian karyotype and development.</title>
        <authorList>
            <person name="Wang S."/>
            <person name="Zhang J."/>
            <person name="Jiao W."/>
            <person name="Li J."/>
            <person name="Xun X."/>
            <person name="Sun Y."/>
            <person name="Guo X."/>
            <person name="Huan P."/>
            <person name="Dong B."/>
            <person name="Zhang L."/>
            <person name="Hu X."/>
            <person name="Sun X."/>
            <person name="Wang J."/>
            <person name="Zhao C."/>
            <person name="Wang Y."/>
            <person name="Wang D."/>
            <person name="Huang X."/>
            <person name="Wang R."/>
            <person name="Lv J."/>
            <person name="Li Y."/>
            <person name="Zhang Z."/>
            <person name="Liu B."/>
            <person name="Lu W."/>
            <person name="Hui Y."/>
            <person name="Liang J."/>
            <person name="Zhou Z."/>
            <person name="Hou R."/>
            <person name="Li X."/>
            <person name="Liu Y."/>
            <person name="Li H."/>
            <person name="Ning X."/>
            <person name="Lin Y."/>
            <person name="Zhao L."/>
            <person name="Xing Q."/>
            <person name="Dou J."/>
            <person name="Li Y."/>
            <person name="Mao J."/>
            <person name="Guo H."/>
            <person name="Dou H."/>
            <person name="Li T."/>
            <person name="Mu C."/>
            <person name="Jiang W."/>
            <person name="Fu Q."/>
            <person name="Fu X."/>
            <person name="Miao Y."/>
            <person name="Liu J."/>
            <person name="Yu Q."/>
            <person name="Li R."/>
            <person name="Liao H."/>
            <person name="Li X."/>
            <person name="Kong Y."/>
            <person name="Jiang Z."/>
            <person name="Chourrout D."/>
            <person name="Li R."/>
            <person name="Bao Z."/>
        </authorList>
    </citation>
    <scope>NUCLEOTIDE SEQUENCE [LARGE SCALE GENOMIC DNA]</scope>
    <source>
        <strain evidence="3 4">PY_sf001</strain>
    </source>
</reference>
<dbReference type="OrthoDB" id="6132042at2759"/>
<proteinExistence type="predicted"/>
<feature type="region of interest" description="Disordered" evidence="1">
    <location>
        <begin position="243"/>
        <end position="279"/>
    </location>
</feature>
<feature type="transmembrane region" description="Helical" evidence="2">
    <location>
        <begin position="214"/>
        <end position="236"/>
    </location>
</feature>
<dbReference type="Proteomes" id="UP000242188">
    <property type="component" value="Unassembled WGS sequence"/>
</dbReference>
<evidence type="ECO:0000256" key="1">
    <source>
        <dbReference type="SAM" id="MobiDB-lite"/>
    </source>
</evidence>
<organism evidence="3 4">
    <name type="scientific">Mizuhopecten yessoensis</name>
    <name type="common">Japanese scallop</name>
    <name type="synonym">Patinopecten yessoensis</name>
    <dbReference type="NCBI Taxonomy" id="6573"/>
    <lineage>
        <taxon>Eukaryota</taxon>
        <taxon>Metazoa</taxon>
        <taxon>Spiralia</taxon>
        <taxon>Lophotrochozoa</taxon>
        <taxon>Mollusca</taxon>
        <taxon>Bivalvia</taxon>
        <taxon>Autobranchia</taxon>
        <taxon>Pteriomorphia</taxon>
        <taxon>Pectinida</taxon>
        <taxon>Pectinoidea</taxon>
        <taxon>Pectinidae</taxon>
        <taxon>Mizuhopecten</taxon>
    </lineage>
</organism>
<keyword evidence="2" id="KW-0812">Transmembrane</keyword>
<keyword evidence="4" id="KW-1185">Reference proteome</keyword>
<keyword evidence="2" id="KW-0472">Membrane</keyword>
<keyword evidence="2" id="KW-1133">Transmembrane helix</keyword>
<comment type="caution">
    <text evidence="3">The sequence shown here is derived from an EMBL/GenBank/DDBJ whole genome shotgun (WGS) entry which is preliminary data.</text>
</comment>
<protein>
    <submittedName>
        <fullName evidence="3">Uncharacterized protein</fullName>
    </submittedName>
</protein>
<accession>A0A210R679</accession>